<evidence type="ECO:0000256" key="2">
    <source>
        <dbReference type="ARBA" id="ARBA00022692"/>
    </source>
</evidence>
<dbReference type="Gene3D" id="3.30.1150.10">
    <property type="match status" value="1"/>
</dbReference>
<evidence type="ECO:0000256" key="1">
    <source>
        <dbReference type="ARBA" id="ARBA00004167"/>
    </source>
</evidence>
<comment type="subcellular location">
    <subcellularLocation>
        <location evidence="1">Membrane</location>
        <topology evidence="1">Single-pass membrane protein</topology>
    </subcellularLocation>
</comment>
<dbReference type="EMBL" id="BSOG01000003">
    <property type="protein sequence ID" value="GLR14202.1"/>
    <property type="molecule type" value="Genomic_DNA"/>
</dbReference>
<keyword evidence="2" id="KW-0812">Transmembrane</keyword>
<reference evidence="7" key="1">
    <citation type="journal article" date="2019" name="Int. J. Syst. Evol. Microbiol.">
        <title>The Global Catalogue of Microorganisms (GCM) 10K type strain sequencing project: providing services to taxonomists for standard genome sequencing and annotation.</title>
        <authorList>
            <consortium name="The Broad Institute Genomics Platform"/>
            <consortium name="The Broad Institute Genome Sequencing Center for Infectious Disease"/>
            <person name="Wu L."/>
            <person name="Ma J."/>
        </authorList>
    </citation>
    <scope>NUCLEOTIDE SEQUENCE [LARGE SCALE GENOMIC DNA]</scope>
    <source>
        <strain evidence="7">NBRC 110044</strain>
    </source>
</reference>
<sequence length="130" mass="14498">MPSAIAVFGGTSDTTWYTSEEVDVAAESLVEVRVDTPLDMGHAKLDGRVKVAVYVDEFGVTDRVEVVESTADEILNNLAIGAFRRAVWRPAMLEGRRVRNLKQIEVCFGRCDATPLRYKEMIEVKEPPKP</sequence>
<dbReference type="InterPro" id="IPR006260">
    <property type="entry name" value="TonB/TolA_C"/>
</dbReference>
<protein>
    <recommendedName>
        <fullName evidence="5">TonB C-terminal domain-containing protein</fullName>
    </recommendedName>
</protein>
<keyword evidence="4" id="KW-0472">Membrane</keyword>
<evidence type="ECO:0000256" key="3">
    <source>
        <dbReference type="ARBA" id="ARBA00022989"/>
    </source>
</evidence>
<accession>A0ABQ5YKG6</accession>
<evidence type="ECO:0000313" key="6">
    <source>
        <dbReference type="EMBL" id="GLR14202.1"/>
    </source>
</evidence>
<evidence type="ECO:0000256" key="4">
    <source>
        <dbReference type="ARBA" id="ARBA00023136"/>
    </source>
</evidence>
<feature type="domain" description="TonB C-terminal" evidence="5">
    <location>
        <begin position="21"/>
        <end position="117"/>
    </location>
</feature>
<dbReference type="Proteomes" id="UP001156706">
    <property type="component" value="Unassembled WGS sequence"/>
</dbReference>
<evidence type="ECO:0000313" key="7">
    <source>
        <dbReference type="Proteomes" id="UP001156706"/>
    </source>
</evidence>
<dbReference type="InterPro" id="IPR037682">
    <property type="entry name" value="TonB_C"/>
</dbReference>
<organism evidence="6 7">
    <name type="scientific">Chitinimonas prasina</name>
    <dbReference type="NCBI Taxonomy" id="1434937"/>
    <lineage>
        <taxon>Bacteria</taxon>
        <taxon>Pseudomonadati</taxon>
        <taxon>Pseudomonadota</taxon>
        <taxon>Betaproteobacteria</taxon>
        <taxon>Neisseriales</taxon>
        <taxon>Chitinibacteraceae</taxon>
        <taxon>Chitinimonas</taxon>
    </lineage>
</organism>
<dbReference type="SUPFAM" id="SSF74653">
    <property type="entry name" value="TolA/TonB C-terminal domain"/>
    <property type="match status" value="1"/>
</dbReference>
<comment type="caution">
    <text evidence="6">The sequence shown here is derived from an EMBL/GenBank/DDBJ whole genome shotgun (WGS) entry which is preliminary data.</text>
</comment>
<gene>
    <name evidence="6" type="ORF">GCM10007907_29920</name>
</gene>
<proteinExistence type="predicted"/>
<dbReference type="Pfam" id="PF03544">
    <property type="entry name" value="TonB_C"/>
    <property type="match status" value="1"/>
</dbReference>
<dbReference type="NCBIfam" id="TIGR01352">
    <property type="entry name" value="tonB_Cterm"/>
    <property type="match status" value="1"/>
</dbReference>
<dbReference type="PROSITE" id="PS52015">
    <property type="entry name" value="TONB_CTD"/>
    <property type="match status" value="1"/>
</dbReference>
<keyword evidence="7" id="KW-1185">Reference proteome</keyword>
<keyword evidence="3" id="KW-1133">Transmembrane helix</keyword>
<name>A0ABQ5YKG6_9NEIS</name>
<evidence type="ECO:0000259" key="5">
    <source>
        <dbReference type="PROSITE" id="PS52015"/>
    </source>
</evidence>